<dbReference type="Proteomes" id="UP000694844">
    <property type="component" value="Chromosome 6"/>
</dbReference>
<dbReference type="GO" id="GO:0061630">
    <property type="term" value="F:ubiquitin protein ligase activity"/>
    <property type="evidence" value="ECO:0007669"/>
    <property type="project" value="TreeGrafter"/>
</dbReference>
<dbReference type="GeneID" id="111099559"/>
<protein>
    <submittedName>
        <fullName evidence="4">Tripartite motif-containing protein 3-like</fullName>
    </submittedName>
</protein>
<dbReference type="RefSeq" id="XP_022286582.1">
    <property type="nucleotide sequence ID" value="XM_022430874.1"/>
</dbReference>
<gene>
    <name evidence="4" type="primary">LOC111099559</name>
</gene>
<keyword evidence="1" id="KW-0677">Repeat</keyword>
<sequence>MFIGDETQSKVFRYSGSTVKQTDDGQPLYSGNYGHKYITENRNLDICVADSEAGAVVVVNQAGKLRFRYTGQSPSAKNKPFVPYGITTDSQSRILTSDYDNHCIHILDVDGRFLQYIDSCDLNYPVGLCVDKYDSVFVCEYHEGNLRKIRYSK</sequence>
<proteinExistence type="predicted"/>
<dbReference type="OrthoDB" id="6064205at2759"/>
<evidence type="ECO:0000256" key="2">
    <source>
        <dbReference type="PROSITE-ProRule" id="PRU00504"/>
    </source>
</evidence>
<evidence type="ECO:0000313" key="3">
    <source>
        <dbReference type="Proteomes" id="UP000694844"/>
    </source>
</evidence>
<dbReference type="PROSITE" id="PS51125">
    <property type="entry name" value="NHL"/>
    <property type="match status" value="1"/>
</dbReference>
<dbReference type="AlphaFoldDB" id="A0A8B8A527"/>
<evidence type="ECO:0000256" key="1">
    <source>
        <dbReference type="ARBA" id="ARBA00022737"/>
    </source>
</evidence>
<dbReference type="KEGG" id="cvn:111099559"/>
<dbReference type="PANTHER" id="PTHR24104:SF25">
    <property type="entry name" value="PROTEIN LIN-41"/>
    <property type="match status" value="1"/>
</dbReference>
<reference evidence="4" key="1">
    <citation type="submission" date="2025-08" db="UniProtKB">
        <authorList>
            <consortium name="RefSeq"/>
        </authorList>
    </citation>
    <scope>IDENTIFICATION</scope>
    <source>
        <tissue evidence="4">Whole sample</tissue>
    </source>
</reference>
<evidence type="ECO:0000313" key="4">
    <source>
        <dbReference type="RefSeq" id="XP_022286582.1"/>
    </source>
</evidence>
<accession>A0A8B8A527</accession>
<dbReference type="GO" id="GO:0008270">
    <property type="term" value="F:zinc ion binding"/>
    <property type="evidence" value="ECO:0007669"/>
    <property type="project" value="UniProtKB-KW"/>
</dbReference>
<feature type="repeat" description="NHL" evidence="2">
    <location>
        <begin position="83"/>
        <end position="110"/>
    </location>
</feature>
<dbReference type="SUPFAM" id="SSF101898">
    <property type="entry name" value="NHL repeat"/>
    <property type="match status" value="1"/>
</dbReference>
<dbReference type="GO" id="GO:0000209">
    <property type="term" value="P:protein polyubiquitination"/>
    <property type="evidence" value="ECO:0007669"/>
    <property type="project" value="TreeGrafter"/>
</dbReference>
<dbReference type="PANTHER" id="PTHR24104">
    <property type="entry name" value="E3 UBIQUITIN-PROTEIN LIGASE NHLRC1-RELATED"/>
    <property type="match status" value="1"/>
</dbReference>
<dbReference type="InterPro" id="IPR001258">
    <property type="entry name" value="NHL_repeat"/>
</dbReference>
<dbReference type="Gene3D" id="2.120.10.30">
    <property type="entry name" value="TolB, C-terminal domain"/>
    <property type="match status" value="1"/>
</dbReference>
<dbReference type="InterPro" id="IPR050952">
    <property type="entry name" value="TRIM-NHL_E3_ligases"/>
</dbReference>
<dbReference type="InterPro" id="IPR011042">
    <property type="entry name" value="6-blade_b-propeller_TolB-like"/>
</dbReference>
<organism evidence="3 4">
    <name type="scientific">Crassostrea virginica</name>
    <name type="common">Eastern oyster</name>
    <dbReference type="NCBI Taxonomy" id="6565"/>
    <lineage>
        <taxon>Eukaryota</taxon>
        <taxon>Metazoa</taxon>
        <taxon>Spiralia</taxon>
        <taxon>Lophotrochozoa</taxon>
        <taxon>Mollusca</taxon>
        <taxon>Bivalvia</taxon>
        <taxon>Autobranchia</taxon>
        <taxon>Pteriomorphia</taxon>
        <taxon>Ostreida</taxon>
        <taxon>Ostreoidea</taxon>
        <taxon>Ostreidae</taxon>
        <taxon>Crassostrea</taxon>
    </lineage>
</organism>
<dbReference type="GO" id="GO:0043161">
    <property type="term" value="P:proteasome-mediated ubiquitin-dependent protein catabolic process"/>
    <property type="evidence" value="ECO:0007669"/>
    <property type="project" value="TreeGrafter"/>
</dbReference>
<name>A0A8B8A527_CRAVI</name>
<keyword evidence="3" id="KW-1185">Reference proteome</keyword>